<organism evidence="2 3">
    <name type="scientific">Mycena rosella</name>
    <name type="common">Pink bonnet</name>
    <name type="synonym">Agaricus rosellus</name>
    <dbReference type="NCBI Taxonomy" id="1033263"/>
    <lineage>
        <taxon>Eukaryota</taxon>
        <taxon>Fungi</taxon>
        <taxon>Dikarya</taxon>
        <taxon>Basidiomycota</taxon>
        <taxon>Agaricomycotina</taxon>
        <taxon>Agaricomycetes</taxon>
        <taxon>Agaricomycetidae</taxon>
        <taxon>Agaricales</taxon>
        <taxon>Marasmiineae</taxon>
        <taxon>Mycenaceae</taxon>
        <taxon>Mycena</taxon>
    </lineage>
</organism>
<keyword evidence="3" id="KW-1185">Reference proteome</keyword>
<accession>A0AAD7DGL9</accession>
<evidence type="ECO:0000313" key="2">
    <source>
        <dbReference type="EMBL" id="KAJ7689066.1"/>
    </source>
</evidence>
<evidence type="ECO:0000256" key="1">
    <source>
        <dbReference type="SAM" id="MobiDB-lite"/>
    </source>
</evidence>
<evidence type="ECO:0000313" key="3">
    <source>
        <dbReference type="Proteomes" id="UP001221757"/>
    </source>
</evidence>
<dbReference type="EMBL" id="JARKIE010000075">
    <property type="protein sequence ID" value="KAJ7689066.1"/>
    <property type="molecule type" value="Genomic_DNA"/>
</dbReference>
<reference evidence="2" key="1">
    <citation type="submission" date="2023-03" db="EMBL/GenBank/DDBJ databases">
        <title>Massive genome expansion in bonnet fungi (Mycena s.s.) driven by repeated elements and novel gene families across ecological guilds.</title>
        <authorList>
            <consortium name="Lawrence Berkeley National Laboratory"/>
            <person name="Harder C.B."/>
            <person name="Miyauchi S."/>
            <person name="Viragh M."/>
            <person name="Kuo A."/>
            <person name="Thoen E."/>
            <person name="Andreopoulos B."/>
            <person name="Lu D."/>
            <person name="Skrede I."/>
            <person name="Drula E."/>
            <person name="Henrissat B."/>
            <person name="Morin E."/>
            <person name="Kohler A."/>
            <person name="Barry K."/>
            <person name="LaButti K."/>
            <person name="Morin E."/>
            <person name="Salamov A."/>
            <person name="Lipzen A."/>
            <person name="Mereny Z."/>
            <person name="Hegedus B."/>
            <person name="Baldrian P."/>
            <person name="Stursova M."/>
            <person name="Weitz H."/>
            <person name="Taylor A."/>
            <person name="Grigoriev I.V."/>
            <person name="Nagy L.G."/>
            <person name="Martin F."/>
            <person name="Kauserud H."/>
        </authorList>
    </citation>
    <scope>NUCLEOTIDE SEQUENCE</scope>
    <source>
        <strain evidence="2">CBHHK067</strain>
    </source>
</reference>
<feature type="region of interest" description="Disordered" evidence="1">
    <location>
        <begin position="1"/>
        <end position="27"/>
    </location>
</feature>
<proteinExistence type="predicted"/>
<dbReference type="Proteomes" id="UP001221757">
    <property type="component" value="Unassembled WGS sequence"/>
</dbReference>
<sequence>MLTAVTDDLSKLGVTRTRKPSEGPPRSLMCLRAIAARSLPPTLMAVMDDLDSPGHPTRSRLSEGPTRPLVCIRAIAARSAPPSEGPPRPLVCVCAIANVDGNDGLTRAPKCIFRFEDFKHTECGVRRYGEEELIIRRLALFSPVLGTRLIFDQEFKRKNKMD</sequence>
<dbReference type="AlphaFoldDB" id="A0AAD7DGL9"/>
<gene>
    <name evidence="2" type="ORF">B0H17DRAFT_1135346</name>
</gene>
<comment type="caution">
    <text evidence="2">The sequence shown here is derived from an EMBL/GenBank/DDBJ whole genome shotgun (WGS) entry which is preliminary data.</text>
</comment>
<protein>
    <submittedName>
        <fullName evidence="2">Uncharacterized protein</fullName>
    </submittedName>
</protein>
<name>A0AAD7DGL9_MYCRO</name>